<dbReference type="PANTHER" id="PTHR23235:SF160">
    <property type="entry name" value="GASTRULA ZINC FINGER PROTEIN XLCGF7.1-LIKE-RELATED"/>
    <property type="match status" value="1"/>
</dbReference>
<feature type="non-terminal residue" evidence="9">
    <location>
        <position position="44"/>
    </location>
</feature>
<dbReference type="FunFam" id="3.30.160.60:FF:001344">
    <property type="entry name" value="Zinc finger protein 16 like"/>
    <property type="match status" value="1"/>
</dbReference>
<name>A0A091INB5_EGRGA</name>
<dbReference type="InterPro" id="IPR013087">
    <property type="entry name" value="Znf_C2H2_type"/>
</dbReference>
<dbReference type="GO" id="GO:0000981">
    <property type="term" value="F:DNA-binding transcription factor activity, RNA polymerase II-specific"/>
    <property type="evidence" value="ECO:0007669"/>
    <property type="project" value="TreeGrafter"/>
</dbReference>
<dbReference type="Pfam" id="PF13465">
    <property type="entry name" value="zf-H2C2_2"/>
    <property type="match status" value="1"/>
</dbReference>
<evidence type="ECO:0000256" key="2">
    <source>
        <dbReference type="ARBA" id="ARBA00022723"/>
    </source>
</evidence>
<comment type="subcellular location">
    <subcellularLocation>
        <location evidence="1">Nucleus</location>
    </subcellularLocation>
</comment>
<evidence type="ECO:0000256" key="4">
    <source>
        <dbReference type="ARBA" id="ARBA00022771"/>
    </source>
</evidence>
<dbReference type="PANTHER" id="PTHR23235">
    <property type="entry name" value="KRUEPPEL-LIKE TRANSCRIPTION FACTOR"/>
    <property type="match status" value="1"/>
</dbReference>
<dbReference type="Proteomes" id="UP000053119">
    <property type="component" value="Unassembled WGS sequence"/>
</dbReference>
<evidence type="ECO:0000259" key="8">
    <source>
        <dbReference type="PROSITE" id="PS50157"/>
    </source>
</evidence>
<keyword evidence="5" id="KW-0862">Zinc</keyword>
<evidence type="ECO:0000256" key="7">
    <source>
        <dbReference type="PROSITE-ProRule" id="PRU00042"/>
    </source>
</evidence>
<keyword evidence="3" id="KW-0677">Repeat</keyword>
<evidence type="ECO:0000256" key="3">
    <source>
        <dbReference type="ARBA" id="ARBA00022737"/>
    </source>
</evidence>
<sequence length="44" mass="5120">CGKSFTDKSTLTQHRRIHTGEKPYACAYCGKSFSRSSHHKRHQR</sequence>
<reference evidence="9 10" key="1">
    <citation type="submission" date="2014-04" db="EMBL/GenBank/DDBJ databases">
        <title>Genome evolution of avian class.</title>
        <authorList>
            <person name="Zhang G."/>
            <person name="Li C."/>
        </authorList>
    </citation>
    <scope>NUCLEOTIDE SEQUENCE [LARGE SCALE GENOMIC DNA]</scope>
    <source>
        <strain evidence="9">BGI_Z169</strain>
    </source>
</reference>
<accession>A0A091INB5</accession>
<dbReference type="GO" id="GO:0000978">
    <property type="term" value="F:RNA polymerase II cis-regulatory region sequence-specific DNA binding"/>
    <property type="evidence" value="ECO:0007669"/>
    <property type="project" value="TreeGrafter"/>
</dbReference>
<evidence type="ECO:0000256" key="1">
    <source>
        <dbReference type="ARBA" id="ARBA00004123"/>
    </source>
</evidence>
<evidence type="ECO:0000313" key="10">
    <source>
        <dbReference type="Proteomes" id="UP000053119"/>
    </source>
</evidence>
<evidence type="ECO:0000256" key="5">
    <source>
        <dbReference type="ARBA" id="ARBA00022833"/>
    </source>
</evidence>
<organism evidence="9 10">
    <name type="scientific">Egretta garzetta</name>
    <name type="common">Little egret</name>
    <dbReference type="NCBI Taxonomy" id="188379"/>
    <lineage>
        <taxon>Eukaryota</taxon>
        <taxon>Metazoa</taxon>
        <taxon>Chordata</taxon>
        <taxon>Craniata</taxon>
        <taxon>Vertebrata</taxon>
        <taxon>Euteleostomi</taxon>
        <taxon>Archelosauria</taxon>
        <taxon>Archosauria</taxon>
        <taxon>Dinosauria</taxon>
        <taxon>Saurischia</taxon>
        <taxon>Theropoda</taxon>
        <taxon>Coelurosauria</taxon>
        <taxon>Aves</taxon>
        <taxon>Neognathae</taxon>
        <taxon>Neoaves</taxon>
        <taxon>Aequornithes</taxon>
        <taxon>Pelecaniformes</taxon>
        <taxon>Ardeidae</taxon>
        <taxon>Egretta</taxon>
    </lineage>
</organism>
<keyword evidence="6" id="KW-0539">Nucleus</keyword>
<dbReference type="FunFam" id="3.30.160.60:FF:001498">
    <property type="entry name" value="Zinc finger protein 404"/>
    <property type="match status" value="1"/>
</dbReference>
<feature type="non-terminal residue" evidence="9">
    <location>
        <position position="1"/>
    </location>
</feature>
<feature type="domain" description="C2H2-type" evidence="8">
    <location>
        <begin position="24"/>
        <end position="44"/>
    </location>
</feature>
<evidence type="ECO:0000256" key="6">
    <source>
        <dbReference type="ARBA" id="ARBA00023242"/>
    </source>
</evidence>
<dbReference type="SUPFAM" id="SSF57667">
    <property type="entry name" value="beta-beta-alpha zinc fingers"/>
    <property type="match status" value="1"/>
</dbReference>
<dbReference type="AlphaFoldDB" id="A0A091INB5"/>
<keyword evidence="4 7" id="KW-0863">Zinc-finger</keyword>
<dbReference type="GO" id="GO:0008270">
    <property type="term" value="F:zinc ion binding"/>
    <property type="evidence" value="ECO:0007669"/>
    <property type="project" value="UniProtKB-KW"/>
</dbReference>
<evidence type="ECO:0000313" key="9">
    <source>
        <dbReference type="EMBL" id="KFP09832.1"/>
    </source>
</evidence>
<keyword evidence="10" id="KW-1185">Reference proteome</keyword>
<keyword evidence="2" id="KW-0479">Metal-binding</keyword>
<proteinExistence type="predicted"/>
<dbReference type="GO" id="GO:0005634">
    <property type="term" value="C:nucleus"/>
    <property type="evidence" value="ECO:0007669"/>
    <property type="project" value="UniProtKB-SubCell"/>
</dbReference>
<dbReference type="InterPro" id="IPR036236">
    <property type="entry name" value="Znf_C2H2_sf"/>
</dbReference>
<feature type="domain" description="C2H2-type" evidence="8">
    <location>
        <begin position="1"/>
        <end position="23"/>
    </location>
</feature>
<dbReference type="EMBL" id="KK500690">
    <property type="protein sequence ID" value="KFP09832.1"/>
    <property type="molecule type" value="Genomic_DNA"/>
</dbReference>
<protein>
    <submittedName>
        <fullName evidence="9">Zinc finger protein 549</fullName>
    </submittedName>
</protein>
<dbReference type="Gene3D" id="3.30.160.60">
    <property type="entry name" value="Classic Zinc Finger"/>
    <property type="match status" value="2"/>
</dbReference>
<gene>
    <name evidence="9" type="ORF">Z169_01676</name>
</gene>
<dbReference type="PROSITE" id="PS50157">
    <property type="entry name" value="ZINC_FINGER_C2H2_2"/>
    <property type="match status" value="2"/>
</dbReference>